<sequence length="189" mass="21310">MRPKKIMPDSVPVQRQKVKGTPMLLTHYEPIPSSFCDYNGHLNEGYYLVMLTTATDTILDHAGLDATSRDKHQFSAFTVQNTLRYFREVKQGQQVVAHSRLLSSDNKRLRLWHEMRDPNDNTLMATMESVMLAVNMESRRCEAWPTEIAEQVYALQEAHNTLSWPDGAGVSITAPAEGCMPKLTTLASA</sequence>
<dbReference type="PANTHER" id="PTHR31793">
    <property type="entry name" value="4-HYDROXYBENZOYL-COA THIOESTERASE FAMILY MEMBER"/>
    <property type="match status" value="1"/>
</dbReference>
<dbReference type="EMBL" id="SACQ01000003">
    <property type="protein sequence ID" value="RVU30968.1"/>
    <property type="molecule type" value="Genomic_DNA"/>
</dbReference>
<dbReference type="Gene3D" id="3.10.129.10">
    <property type="entry name" value="Hotdog Thioesterase"/>
    <property type="match status" value="1"/>
</dbReference>
<reference evidence="1 2" key="1">
    <citation type="submission" date="2019-01" db="EMBL/GenBank/DDBJ databases">
        <authorList>
            <person name="Chen W.-M."/>
        </authorList>
    </citation>
    <scope>NUCLEOTIDE SEQUENCE [LARGE SCALE GENOMIC DNA]</scope>
    <source>
        <strain evidence="1 2">HPM-16</strain>
    </source>
</reference>
<organism evidence="1 2">
    <name type="scientific">Neptunomonas marina</name>
    <dbReference type="NCBI Taxonomy" id="1815562"/>
    <lineage>
        <taxon>Bacteria</taxon>
        <taxon>Pseudomonadati</taxon>
        <taxon>Pseudomonadota</taxon>
        <taxon>Gammaproteobacteria</taxon>
        <taxon>Oceanospirillales</taxon>
        <taxon>Oceanospirillaceae</taxon>
        <taxon>Neptunomonas</taxon>
    </lineage>
</organism>
<dbReference type="CDD" id="cd00586">
    <property type="entry name" value="4HBT"/>
    <property type="match status" value="1"/>
</dbReference>
<dbReference type="GO" id="GO:0047617">
    <property type="term" value="F:fatty acyl-CoA hydrolase activity"/>
    <property type="evidence" value="ECO:0007669"/>
    <property type="project" value="TreeGrafter"/>
</dbReference>
<evidence type="ECO:0000313" key="2">
    <source>
        <dbReference type="Proteomes" id="UP000282818"/>
    </source>
</evidence>
<dbReference type="InterPro" id="IPR029069">
    <property type="entry name" value="HotDog_dom_sf"/>
</dbReference>
<accession>A0A437Q8U5</accession>
<dbReference type="AlphaFoldDB" id="A0A437Q8U5"/>
<name>A0A437Q8U5_9GAMM</name>
<dbReference type="SUPFAM" id="SSF54637">
    <property type="entry name" value="Thioesterase/thiol ester dehydrase-isomerase"/>
    <property type="match status" value="1"/>
</dbReference>
<dbReference type="PANTHER" id="PTHR31793:SF2">
    <property type="entry name" value="BLR1345 PROTEIN"/>
    <property type="match status" value="1"/>
</dbReference>
<dbReference type="Pfam" id="PF13279">
    <property type="entry name" value="4HBT_2"/>
    <property type="match status" value="1"/>
</dbReference>
<protein>
    <recommendedName>
        <fullName evidence="3">Thioesterase</fullName>
    </recommendedName>
</protein>
<dbReference type="Proteomes" id="UP000282818">
    <property type="component" value="Unassembled WGS sequence"/>
</dbReference>
<proteinExistence type="predicted"/>
<gene>
    <name evidence="1" type="ORF">EOE65_08110</name>
</gene>
<comment type="caution">
    <text evidence="1">The sequence shown here is derived from an EMBL/GenBank/DDBJ whole genome shotgun (WGS) entry which is preliminary data.</text>
</comment>
<dbReference type="InterPro" id="IPR050563">
    <property type="entry name" value="4-hydroxybenzoyl-CoA_TE"/>
</dbReference>
<evidence type="ECO:0000313" key="1">
    <source>
        <dbReference type="EMBL" id="RVU30968.1"/>
    </source>
</evidence>
<keyword evidence="2" id="KW-1185">Reference proteome</keyword>
<evidence type="ECO:0008006" key="3">
    <source>
        <dbReference type="Google" id="ProtNLM"/>
    </source>
</evidence>